<reference evidence="3" key="1">
    <citation type="submission" date="2021-11" db="EMBL/GenBank/DDBJ databases">
        <authorList>
            <person name="Qingchun L."/>
            <person name="Dong Z."/>
            <person name="Zongwei Q."/>
            <person name="Jia Z."/>
            <person name="Duotao L."/>
        </authorList>
    </citation>
    <scope>NUCLEOTIDE SEQUENCE</scope>
    <source>
        <strain evidence="3">WLY-B-L2</strain>
    </source>
</reference>
<dbReference type="EMBL" id="JAJJPB010000020">
    <property type="protein sequence ID" value="MCC9295895.1"/>
    <property type="molecule type" value="Genomic_DNA"/>
</dbReference>
<organism evidence="3 4">
    <name type="scientific">Clostridium aromativorans</name>
    <dbReference type="NCBI Taxonomy" id="2836848"/>
    <lineage>
        <taxon>Bacteria</taxon>
        <taxon>Bacillati</taxon>
        <taxon>Bacillota</taxon>
        <taxon>Clostridia</taxon>
        <taxon>Eubacteriales</taxon>
        <taxon>Clostridiaceae</taxon>
        <taxon>Clostridium</taxon>
    </lineage>
</organism>
<evidence type="ECO:0000259" key="2">
    <source>
        <dbReference type="Pfam" id="PF00534"/>
    </source>
</evidence>
<comment type="caution">
    <text evidence="3">The sequence shown here is derived from an EMBL/GenBank/DDBJ whole genome shotgun (WGS) entry which is preliminary data.</text>
</comment>
<dbReference type="PANTHER" id="PTHR46401">
    <property type="entry name" value="GLYCOSYLTRANSFERASE WBBK-RELATED"/>
    <property type="match status" value="1"/>
</dbReference>
<gene>
    <name evidence="3" type="ORF">LN736_13590</name>
</gene>
<dbReference type="SUPFAM" id="SSF53756">
    <property type="entry name" value="UDP-Glycosyltransferase/glycogen phosphorylase"/>
    <property type="match status" value="1"/>
</dbReference>
<dbReference type="InterPro" id="IPR001296">
    <property type="entry name" value="Glyco_trans_1"/>
</dbReference>
<keyword evidence="4" id="KW-1185">Reference proteome</keyword>
<accession>A0ABS8NA05</accession>
<keyword evidence="1" id="KW-0808">Transferase</keyword>
<sequence length="368" mass="44009">MILSNCIFHIPFKINENWPSASQIRPLRMLNAFKSIGYNVDIVMGYGKERKYSIGQIKRKIKDGVKYDFMYSESSTEPTILTEKNHIPMFPFLDFGFFSFCKRHGIKIGLFYRDVYWKFDEYKLSVSFVKRIIACMFYKYDLLRYKYLLDVFYLPSLKMYDYIPIDFKGKVEELPPAAEKHKISFQSDINDMKKNLNIFYVGGLNYLYNLEYLFEVVNQNKNLSLTVCCREKEWNSEKYKYQKYINDRIHIIHESGDKLIPYFKKADLFSIFVKPQKYREFAMPVKLFDYLTYGKPVIATNMTSVGEFINDNDIGWAIDYSREELKKQLEYIINNPKSYGEKINNIKKIIWYNTWEARARKVVDDLKE</sequence>
<evidence type="ECO:0000256" key="1">
    <source>
        <dbReference type="ARBA" id="ARBA00022679"/>
    </source>
</evidence>
<protein>
    <submittedName>
        <fullName evidence="3">Glycosyltransferase</fullName>
    </submittedName>
</protein>
<name>A0ABS8NA05_9CLOT</name>
<dbReference type="Proteomes" id="UP001165422">
    <property type="component" value="Unassembled WGS sequence"/>
</dbReference>
<feature type="domain" description="Glycosyl transferase family 1" evidence="2">
    <location>
        <begin position="193"/>
        <end position="348"/>
    </location>
</feature>
<dbReference type="RefSeq" id="WP_179978322.1">
    <property type="nucleotide sequence ID" value="NZ_JAJJPB010000020.1"/>
</dbReference>
<evidence type="ECO:0000313" key="4">
    <source>
        <dbReference type="Proteomes" id="UP001165422"/>
    </source>
</evidence>
<evidence type="ECO:0000313" key="3">
    <source>
        <dbReference type="EMBL" id="MCC9295895.1"/>
    </source>
</evidence>
<dbReference type="Gene3D" id="3.40.50.2000">
    <property type="entry name" value="Glycogen Phosphorylase B"/>
    <property type="match status" value="1"/>
</dbReference>
<dbReference type="PANTHER" id="PTHR46401:SF2">
    <property type="entry name" value="GLYCOSYLTRANSFERASE WBBK-RELATED"/>
    <property type="match status" value="1"/>
</dbReference>
<dbReference type="Pfam" id="PF00534">
    <property type="entry name" value="Glycos_transf_1"/>
    <property type="match status" value="1"/>
</dbReference>
<proteinExistence type="predicted"/>